<evidence type="ECO:0000259" key="7">
    <source>
        <dbReference type="Pfam" id="PF00669"/>
    </source>
</evidence>
<dbReference type="NCBIfam" id="TIGR02550">
    <property type="entry name" value="flagell_flgL"/>
    <property type="match status" value="1"/>
</dbReference>
<dbReference type="Gene3D" id="1.20.1330.10">
    <property type="entry name" value="f41 fragment of flagellin, N-terminal domain"/>
    <property type="match status" value="2"/>
</dbReference>
<evidence type="ECO:0000313" key="9">
    <source>
        <dbReference type="Proteomes" id="UP000690515"/>
    </source>
</evidence>
<dbReference type="PANTHER" id="PTHR42792:SF1">
    <property type="entry name" value="FLAGELLAR HOOK-ASSOCIATED PROTEIN 3"/>
    <property type="match status" value="1"/>
</dbReference>
<evidence type="ECO:0000256" key="6">
    <source>
        <dbReference type="SAM" id="Coils"/>
    </source>
</evidence>
<dbReference type="InterPro" id="IPR013384">
    <property type="entry name" value="Flagell_FlgL"/>
</dbReference>
<keyword evidence="5" id="KW-0975">Bacterial flagellum</keyword>
<evidence type="ECO:0000256" key="5">
    <source>
        <dbReference type="ARBA" id="ARBA00023143"/>
    </source>
</evidence>
<feature type="domain" description="Flagellin N-terminal" evidence="7">
    <location>
        <begin position="14"/>
        <end position="139"/>
    </location>
</feature>
<evidence type="ECO:0000256" key="1">
    <source>
        <dbReference type="ARBA" id="ARBA00004365"/>
    </source>
</evidence>
<organism evidence="8 9">
    <name type="scientific">Zooshikella harenae</name>
    <dbReference type="NCBI Taxonomy" id="2827238"/>
    <lineage>
        <taxon>Bacteria</taxon>
        <taxon>Pseudomonadati</taxon>
        <taxon>Pseudomonadota</taxon>
        <taxon>Gammaproteobacteria</taxon>
        <taxon>Oceanospirillales</taxon>
        <taxon>Zooshikellaceae</taxon>
        <taxon>Zooshikella</taxon>
    </lineage>
</organism>
<protein>
    <submittedName>
        <fullName evidence="8">Flagellar hook-associated protein FlgL</fullName>
    </submittedName>
</protein>
<name>A0ABS5ZFT9_9GAMM</name>
<reference evidence="8 9" key="1">
    <citation type="submission" date="2021-04" db="EMBL/GenBank/DDBJ databases">
        <authorList>
            <person name="Pira H."/>
            <person name="Risdian C."/>
            <person name="Wink J."/>
        </authorList>
    </citation>
    <scope>NUCLEOTIDE SEQUENCE [LARGE SCALE GENOMIC DNA]</scope>
    <source>
        <strain evidence="8 9">WH53</strain>
    </source>
</reference>
<dbReference type="Pfam" id="PF00669">
    <property type="entry name" value="Flagellin_N"/>
    <property type="match status" value="1"/>
</dbReference>
<comment type="similarity">
    <text evidence="3">Belongs to the bacterial flagellin family.</text>
</comment>
<evidence type="ECO:0000256" key="2">
    <source>
        <dbReference type="ARBA" id="ARBA00004613"/>
    </source>
</evidence>
<feature type="coiled-coil region" evidence="6">
    <location>
        <begin position="52"/>
        <end position="79"/>
    </location>
</feature>
<keyword evidence="4" id="KW-0964">Secreted</keyword>
<keyword evidence="9" id="KW-1185">Reference proteome</keyword>
<proteinExistence type="inferred from homology"/>
<keyword evidence="6" id="KW-0175">Coiled coil</keyword>
<comment type="subcellular location">
    <subcellularLocation>
        <location evidence="1">Bacterial flagellum</location>
    </subcellularLocation>
    <subcellularLocation>
        <location evidence="2">Secreted</location>
    </subcellularLocation>
</comment>
<evidence type="ECO:0000256" key="4">
    <source>
        <dbReference type="ARBA" id="ARBA00022525"/>
    </source>
</evidence>
<dbReference type="EMBL" id="JAGSOY010000046">
    <property type="protein sequence ID" value="MBU2712723.1"/>
    <property type="molecule type" value="Genomic_DNA"/>
</dbReference>
<dbReference type="InterPro" id="IPR001029">
    <property type="entry name" value="Flagellin_N"/>
</dbReference>
<dbReference type="SUPFAM" id="SSF64518">
    <property type="entry name" value="Phase 1 flagellin"/>
    <property type="match status" value="1"/>
</dbReference>
<dbReference type="RefSeq" id="WP_215820949.1">
    <property type="nucleotide sequence ID" value="NZ_JAGSOY010000046.1"/>
</dbReference>
<keyword evidence="8" id="KW-0966">Cell projection</keyword>
<sequence>MRISNIDIFKAGLDQILKNNERVVNTQQQVASGRRIVTPGDDPVATTKVLAVNQELAILDQYKRNLDGAENNLKLEEAVLTGVVNIMQRVRELTIQAGDGILTEEDKRAIADEVEVRLKELQDSLNRKDASGVYIFAGFQADEPPFVEKAGGGFEFTGDEGQRFLQIAASTTVAINDSGKGIFVDIPSAQKTFLSSASDSNTASPPAKISVGQIIDQDALDTFYPEDIVITFNPETDIVPNGPNYTIKTANGGLTLVSNQAFAAGDSIAIKGMNVTIDGVPSQGDSFFLKTSDKQDALTTVKRLQDALNNSSNDEQGRQLLAQLVSDTLVNIDNTLESMTNTQAKIGGRLNTIESTRNLQEDVEIVSEELLSELLYVDEAEAISQLSFENYLLQAAQQSYVAITNLSLFNQL</sequence>
<evidence type="ECO:0000256" key="3">
    <source>
        <dbReference type="ARBA" id="ARBA00005709"/>
    </source>
</evidence>
<comment type="caution">
    <text evidence="8">The sequence shown here is derived from an EMBL/GenBank/DDBJ whole genome shotgun (WGS) entry which is preliminary data.</text>
</comment>
<gene>
    <name evidence="8" type="primary">flgL</name>
    <name evidence="8" type="ORF">KCG35_16770</name>
</gene>
<keyword evidence="8" id="KW-0282">Flagellum</keyword>
<dbReference type="InterPro" id="IPR001492">
    <property type="entry name" value="Flagellin"/>
</dbReference>
<keyword evidence="8" id="KW-0969">Cilium</keyword>
<dbReference type="Proteomes" id="UP000690515">
    <property type="component" value="Unassembled WGS sequence"/>
</dbReference>
<dbReference type="PANTHER" id="PTHR42792">
    <property type="entry name" value="FLAGELLIN"/>
    <property type="match status" value="1"/>
</dbReference>
<accession>A0ABS5ZFT9</accession>
<evidence type="ECO:0000313" key="8">
    <source>
        <dbReference type="EMBL" id="MBU2712723.1"/>
    </source>
</evidence>